<name>A0A2T3NDL7_9GAMM</name>
<dbReference type="OrthoDB" id="5897241at2"/>
<evidence type="ECO:0008006" key="4">
    <source>
        <dbReference type="Google" id="ProtNLM"/>
    </source>
</evidence>
<sequence length="341" mass="38951">MNKTILSVLVANAMFASNAVADTFSTSPDSAEQDFFATIVDGTGGSIGAFFEKEDKKAYNEDGSLIGKNEYTENSIITGFLYNKELPVSLNYSLKQIQNKWRTADGSFSQIDDGFQVSTNLRYNRGLGRGFSTGLGWATEFERSDRNQSNTKGDLTQDQHEFYTFLGYWNNDWKGGFYSELSYGMTNETNSLDAGLWGDKDTTYYKVLFKPYKSFGKFFAGVEFYYEDKDTDGRDGSFLENFEEWYIEPELAYSFDFGGRLFVKQRYSEKTTTQTNGDSYFGTVNKTTVGYQHNFKNWSVSGEVEIFNEDKDAKAEWTGNEKIGNGHEEYNKLKLMAQYRF</sequence>
<comment type="caution">
    <text evidence="2">The sequence shown here is derived from an EMBL/GenBank/DDBJ whole genome shotgun (WGS) entry which is preliminary data.</text>
</comment>
<evidence type="ECO:0000256" key="1">
    <source>
        <dbReference type="SAM" id="SignalP"/>
    </source>
</evidence>
<dbReference type="GO" id="GO:0098657">
    <property type="term" value="P:import into cell"/>
    <property type="evidence" value="ECO:0007669"/>
    <property type="project" value="InterPro"/>
</dbReference>
<protein>
    <recommendedName>
        <fullName evidence="4">Porin</fullName>
    </recommendedName>
</protein>
<keyword evidence="1" id="KW-0732">Signal</keyword>
<feature type="chain" id="PRO_5015481675" description="Porin" evidence="1">
    <location>
        <begin position="22"/>
        <end position="341"/>
    </location>
</feature>
<evidence type="ECO:0000313" key="2">
    <source>
        <dbReference type="EMBL" id="PSW12270.1"/>
    </source>
</evidence>
<dbReference type="AlphaFoldDB" id="A0A2T3NDL7"/>
<reference evidence="2 3" key="1">
    <citation type="submission" date="2018-03" db="EMBL/GenBank/DDBJ databases">
        <title>Whole genome sequencing of Histamine producing bacteria.</title>
        <authorList>
            <person name="Butler K."/>
        </authorList>
    </citation>
    <scope>NUCLEOTIDE SEQUENCE [LARGE SCALE GENOMIC DNA]</scope>
    <source>
        <strain evidence="2 3">DSM 19138</strain>
    </source>
</reference>
<dbReference type="InterPro" id="IPR031609">
    <property type="entry name" value="CymA"/>
</dbReference>
<gene>
    <name evidence="2" type="ORF">C9J01_13900</name>
</gene>
<organism evidence="2 3">
    <name type="scientific">Photobacterium rosenbergii</name>
    <dbReference type="NCBI Taxonomy" id="294936"/>
    <lineage>
        <taxon>Bacteria</taxon>
        <taxon>Pseudomonadati</taxon>
        <taxon>Pseudomonadota</taxon>
        <taxon>Gammaproteobacteria</taxon>
        <taxon>Vibrionales</taxon>
        <taxon>Vibrionaceae</taxon>
        <taxon>Photobacterium</taxon>
    </lineage>
</organism>
<dbReference type="Pfam" id="PF16941">
    <property type="entry name" value="CymA"/>
    <property type="match status" value="1"/>
</dbReference>
<dbReference type="EMBL" id="PYMB01000005">
    <property type="protein sequence ID" value="PSW12270.1"/>
    <property type="molecule type" value="Genomic_DNA"/>
</dbReference>
<dbReference type="Proteomes" id="UP000241346">
    <property type="component" value="Unassembled WGS sequence"/>
</dbReference>
<dbReference type="RefSeq" id="WP_107298760.1">
    <property type="nucleotide sequence ID" value="NZ_PYMB01000005.1"/>
</dbReference>
<feature type="signal peptide" evidence="1">
    <location>
        <begin position="1"/>
        <end position="21"/>
    </location>
</feature>
<evidence type="ECO:0000313" key="3">
    <source>
        <dbReference type="Proteomes" id="UP000241346"/>
    </source>
</evidence>
<accession>A0A2T3NDL7</accession>
<proteinExistence type="predicted"/>